<evidence type="ECO:0000256" key="12">
    <source>
        <dbReference type="ARBA" id="ARBA00023160"/>
    </source>
</evidence>
<dbReference type="GO" id="GO:0016717">
    <property type="term" value="F:oxidoreductase activity, acting on paired donors, with oxidation of a pair of donors resulting in the reduction of molecular oxygen to two molecules of water"/>
    <property type="evidence" value="ECO:0007669"/>
    <property type="project" value="InterPro"/>
</dbReference>
<feature type="transmembrane region" description="Helical" evidence="13">
    <location>
        <begin position="257"/>
        <end position="274"/>
    </location>
</feature>
<feature type="domain" description="Fatty acid desaturase" evidence="14">
    <location>
        <begin position="33"/>
        <end position="261"/>
    </location>
</feature>
<dbReference type="EMBL" id="CP063311">
    <property type="protein sequence ID" value="QOV23141.1"/>
    <property type="molecule type" value="Genomic_DNA"/>
</dbReference>
<evidence type="ECO:0000256" key="5">
    <source>
        <dbReference type="ARBA" id="ARBA00022692"/>
    </source>
</evidence>
<dbReference type="InterPro" id="IPR015876">
    <property type="entry name" value="Acyl-CoA_DS"/>
</dbReference>
<keyword evidence="5 13" id="KW-0812">Transmembrane</keyword>
<evidence type="ECO:0000256" key="3">
    <source>
        <dbReference type="ARBA" id="ARBA00008749"/>
    </source>
</evidence>
<name>A0A7S6RE18_9CYAN</name>
<evidence type="ECO:0000256" key="2">
    <source>
        <dbReference type="ARBA" id="ARBA00004141"/>
    </source>
</evidence>
<dbReference type="PRINTS" id="PR00075">
    <property type="entry name" value="FACDDSATRASE"/>
</dbReference>
<feature type="transmembrane region" description="Helical" evidence="13">
    <location>
        <begin position="185"/>
        <end position="209"/>
    </location>
</feature>
<dbReference type="GO" id="GO:0016020">
    <property type="term" value="C:membrane"/>
    <property type="evidence" value="ECO:0007669"/>
    <property type="project" value="UniProtKB-SubCell"/>
</dbReference>
<evidence type="ECO:0000256" key="9">
    <source>
        <dbReference type="ARBA" id="ARBA00023004"/>
    </source>
</evidence>
<dbReference type="AlphaFoldDB" id="A0A7S6RE18"/>
<evidence type="ECO:0000256" key="11">
    <source>
        <dbReference type="ARBA" id="ARBA00023136"/>
    </source>
</evidence>
<evidence type="ECO:0000256" key="8">
    <source>
        <dbReference type="ARBA" id="ARBA00023002"/>
    </source>
</evidence>
<keyword evidence="10" id="KW-0443">Lipid metabolism</keyword>
<evidence type="ECO:0000259" key="14">
    <source>
        <dbReference type="Pfam" id="PF00487"/>
    </source>
</evidence>
<evidence type="ECO:0000256" key="10">
    <source>
        <dbReference type="ARBA" id="ARBA00023098"/>
    </source>
</evidence>
<keyword evidence="12" id="KW-0275">Fatty acid biosynthesis</keyword>
<keyword evidence="8" id="KW-0560">Oxidoreductase</keyword>
<dbReference type="CDD" id="cd03505">
    <property type="entry name" value="Delta9-FADS-like"/>
    <property type="match status" value="1"/>
</dbReference>
<keyword evidence="7 13" id="KW-1133">Transmembrane helix</keyword>
<keyword evidence="9" id="KW-0408">Iron</keyword>
<sequence length="287" mass="33513">MLSKQKRQIDLVGNIPFISVHIAGLLIFSVGFSWTALITCLLLWFVRMFGITAGYHRYFSHRTYQTTRFFQFILAVLGNASAQLGPLWWAAHHRHHHKYADTEQDIHSPVVHGSWWSHIGWVVSPQYSQTDEYQIRDFAKYPELQYLNRFHMVVPLLLAITVTVIGILFEIYLPSLQTSGLQMLIWGFCLSTVLLYHSTFTINSLAHIIGSRRFHTSDNSRNNLFLALITLGEGWHNNHHYYPASERQGFYWWEIDITHYILTVLSWLGIVWNLRTPPPKIYDQSHS</sequence>
<evidence type="ECO:0000313" key="16">
    <source>
        <dbReference type="Proteomes" id="UP000593846"/>
    </source>
</evidence>
<keyword evidence="6" id="KW-0276">Fatty acid metabolism</keyword>
<feature type="transmembrane region" description="Helical" evidence="13">
    <location>
        <begin position="69"/>
        <end position="89"/>
    </location>
</feature>
<evidence type="ECO:0000256" key="6">
    <source>
        <dbReference type="ARBA" id="ARBA00022832"/>
    </source>
</evidence>
<dbReference type="Pfam" id="PF00487">
    <property type="entry name" value="FA_desaturase"/>
    <property type="match status" value="1"/>
</dbReference>
<dbReference type="Proteomes" id="UP000593846">
    <property type="component" value="Chromosome"/>
</dbReference>
<keyword evidence="11 13" id="KW-0472">Membrane</keyword>
<organism evidence="15 16">
    <name type="scientific">Anabaenopsis elenkinii CCIBt3563</name>
    <dbReference type="NCBI Taxonomy" id="2779889"/>
    <lineage>
        <taxon>Bacteria</taxon>
        <taxon>Bacillati</taxon>
        <taxon>Cyanobacteriota</taxon>
        <taxon>Cyanophyceae</taxon>
        <taxon>Nostocales</taxon>
        <taxon>Nodulariaceae</taxon>
        <taxon>Anabaenopsis</taxon>
    </lineage>
</organism>
<dbReference type="PANTHER" id="PTHR11351:SF31">
    <property type="entry name" value="DESATURASE 1, ISOFORM A-RELATED"/>
    <property type="match status" value="1"/>
</dbReference>
<dbReference type="PANTHER" id="PTHR11351">
    <property type="entry name" value="ACYL-COA DESATURASE"/>
    <property type="match status" value="1"/>
</dbReference>
<keyword evidence="4" id="KW-0444">Lipid biosynthesis</keyword>
<feature type="transmembrane region" description="Helical" evidence="13">
    <location>
        <begin position="150"/>
        <end position="173"/>
    </location>
</feature>
<dbReference type="RefSeq" id="WP_200988742.1">
    <property type="nucleotide sequence ID" value="NZ_CP063311.1"/>
</dbReference>
<protein>
    <submittedName>
        <fullName evidence="15">Acyl-CoA desaturase</fullName>
    </submittedName>
</protein>
<proteinExistence type="inferred from homology"/>
<accession>A0A7S6RE18</accession>
<dbReference type="GO" id="GO:0006633">
    <property type="term" value="P:fatty acid biosynthetic process"/>
    <property type="evidence" value="ECO:0007669"/>
    <property type="project" value="UniProtKB-KW"/>
</dbReference>
<comment type="similarity">
    <text evidence="3">Belongs to the fatty acid desaturase type 2 family.</text>
</comment>
<reference evidence="16" key="1">
    <citation type="submission" date="2020-10" db="EMBL/GenBank/DDBJ databases">
        <title>Genome-based taxonomic classification of the species Anabaenopsis elenkinii.</title>
        <authorList>
            <person name="Delbaje E."/>
            <person name="Andreote A.P.D."/>
            <person name="Pellegrinetti T.A."/>
            <person name="Cruz R.B."/>
            <person name="Branco L.H.Z."/>
            <person name="Fiore M.F."/>
        </authorList>
    </citation>
    <scope>NUCLEOTIDE SEQUENCE [LARGE SCALE GENOMIC DNA]</scope>
    <source>
        <strain evidence="16">CCIBt3563</strain>
    </source>
</reference>
<gene>
    <name evidence="15" type="ORF">IM676_01945</name>
</gene>
<dbReference type="KEGG" id="aee:IM676_01945"/>
<comment type="subcellular location">
    <subcellularLocation>
        <location evidence="2">Membrane</location>
        <topology evidence="2">Multi-pass membrane protein</topology>
    </subcellularLocation>
</comment>
<dbReference type="InterPro" id="IPR005804">
    <property type="entry name" value="FA_desaturase_dom"/>
</dbReference>
<comment type="cofactor">
    <cofactor evidence="1">
        <name>Fe(2+)</name>
        <dbReference type="ChEBI" id="CHEBI:29033"/>
    </cofactor>
</comment>
<evidence type="ECO:0000256" key="13">
    <source>
        <dbReference type="SAM" id="Phobius"/>
    </source>
</evidence>
<evidence type="ECO:0000256" key="7">
    <source>
        <dbReference type="ARBA" id="ARBA00022989"/>
    </source>
</evidence>
<keyword evidence="16" id="KW-1185">Reference proteome</keyword>
<evidence type="ECO:0000313" key="15">
    <source>
        <dbReference type="EMBL" id="QOV23141.1"/>
    </source>
</evidence>
<evidence type="ECO:0000256" key="4">
    <source>
        <dbReference type="ARBA" id="ARBA00022516"/>
    </source>
</evidence>
<evidence type="ECO:0000256" key="1">
    <source>
        <dbReference type="ARBA" id="ARBA00001954"/>
    </source>
</evidence>